<keyword evidence="4" id="KW-1185">Reference proteome</keyword>
<name>A0A6I3L5T5_9NOCA</name>
<gene>
    <name evidence="3" type="ORF">GLP40_31540</name>
</gene>
<proteinExistence type="predicted"/>
<sequence length="233" mass="24573">MPRTRHHPAISIAAAAVLALVSACAQHHSEPPPGQPAYTGPADQLITVTSDSPAATTATLTAWDRTGTQWVRAIGPLRADIGAQGIGSASESATRSPAGIWPLTEAFGIAPNNGTRLPYHQVTPSDWWVSDTNSRYYNTHYTCAPGTCPFNESAGEDLGEAGPAYGHAVVIDYNRSPVVPGAGSAYFLHVGDGHPTAGCIALPASDLDRVMRWLDPARGPVIDLEVRNQFANQ</sequence>
<dbReference type="PROSITE" id="PS51257">
    <property type="entry name" value="PROKAR_LIPOPROTEIN"/>
    <property type="match status" value="1"/>
</dbReference>
<feature type="signal peptide" evidence="1">
    <location>
        <begin position="1"/>
        <end position="25"/>
    </location>
</feature>
<dbReference type="AlphaFoldDB" id="A0A6I3L5T5"/>
<dbReference type="EMBL" id="WMBB01000021">
    <property type="protein sequence ID" value="MTE17257.1"/>
    <property type="molecule type" value="Genomic_DNA"/>
</dbReference>
<organism evidence="3 4">
    <name type="scientific">Nocardia aurantiaca</name>
    <dbReference type="NCBI Taxonomy" id="2675850"/>
    <lineage>
        <taxon>Bacteria</taxon>
        <taxon>Bacillati</taxon>
        <taxon>Actinomycetota</taxon>
        <taxon>Actinomycetes</taxon>
        <taxon>Mycobacteriales</taxon>
        <taxon>Nocardiaceae</taxon>
        <taxon>Nocardia</taxon>
    </lineage>
</organism>
<feature type="domain" description="L,D-TPase catalytic" evidence="2">
    <location>
        <begin position="83"/>
        <end position="221"/>
    </location>
</feature>
<evidence type="ECO:0000313" key="4">
    <source>
        <dbReference type="Proteomes" id="UP000432464"/>
    </source>
</evidence>
<protein>
    <submittedName>
        <fullName evidence="3">L,D-transpeptidase family protein</fullName>
    </submittedName>
</protein>
<dbReference type="Proteomes" id="UP000432464">
    <property type="component" value="Unassembled WGS sequence"/>
</dbReference>
<reference evidence="3 4" key="1">
    <citation type="submission" date="2019-11" db="EMBL/GenBank/DDBJ databases">
        <title>Nocardia sp. nov. CT2-14 isolated from soil.</title>
        <authorList>
            <person name="Kanchanasin P."/>
            <person name="Tanasupawat S."/>
            <person name="Yuki M."/>
            <person name="Kudo T."/>
        </authorList>
    </citation>
    <scope>NUCLEOTIDE SEQUENCE [LARGE SCALE GENOMIC DNA]</scope>
    <source>
        <strain evidence="3 4">CT2-14</strain>
    </source>
</reference>
<evidence type="ECO:0000259" key="2">
    <source>
        <dbReference type="Pfam" id="PF03734"/>
    </source>
</evidence>
<dbReference type="RefSeq" id="WP_154791665.1">
    <property type="nucleotide sequence ID" value="NZ_WMBB01000021.1"/>
</dbReference>
<evidence type="ECO:0000256" key="1">
    <source>
        <dbReference type="SAM" id="SignalP"/>
    </source>
</evidence>
<dbReference type="Pfam" id="PF03734">
    <property type="entry name" value="YkuD"/>
    <property type="match status" value="1"/>
</dbReference>
<comment type="caution">
    <text evidence="3">The sequence shown here is derived from an EMBL/GenBank/DDBJ whole genome shotgun (WGS) entry which is preliminary data.</text>
</comment>
<accession>A0A6I3L5T5</accession>
<dbReference type="InterPro" id="IPR005490">
    <property type="entry name" value="LD_TPept_cat_dom"/>
</dbReference>
<dbReference type="PANTHER" id="PTHR38589">
    <property type="entry name" value="BLR0621 PROTEIN"/>
    <property type="match status" value="1"/>
</dbReference>
<feature type="chain" id="PRO_5026036783" evidence="1">
    <location>
        <begin position="26"/>
        <end position="233"/>
    </location>
</feature>
<evidence type="ECO:0000313" key="3">
    <source>
        <dbReference type="EMBL" id="MTE17257.1"/>
    </source>
</evidence>
<keyword evidence="1" id="KW-0732">Signal</keyword>
<dbReference type="GO" id="GO:0016740">
    <property type="term" value="F:transferase activity"/>
    <property type="evidence" value="ECO:0007669"/>
    <property type="project" value="InterPro"/>
</dbReference>
<dbReference type="PANTHER" id="PTHR38589:SF1">
    <property type="entry name" value="BLR0621 PROTEIN"/>
    <property type="match status" value="1"/>
</dbReference>